<dbReference type="InterPro" id="IPR050312">
    <property type="entry name" value="IolE/XylAMocC-like"/>
</dbReference>
<accession>A0A916TVZ0</accession>
<dbReference type="Gene3D" id="3.20.20.150">
    <property type="entry name" value="Divalent-metal-dependent TIM barrel enzymes"/>
    <property type="match status" value="1"/>
</dbReference>
<sequence length="286" mass="31521">MKIGINLLLWTGHVTQAHVPVLRALKETGFDGVEVPVFDASDEAHYRQLGEVLDDIGLERTVVAIIPDEAHSPISADAAHRQAATDHLRRVIDCSAALGGTVLAGPWFQPLGVFSGDRPSEAELERCAQVHRVIVPLAKDAGLVCALEPLNRFEAHLLNTCDQAIAYADRLDSEGFGVLYDTFHANIEEKDPVAALRALRASGWLTHVHISENDRGTPGRGHAPIRETIAALRQLGYDQWLTIEAFGRGVPELAAATRVWRDFFASPEEVYTEGYRFIRTCWDEAE</sequence>
<dbReference type="InterPro" id="IPR013022">
    <property type="entry name" value="Xyl_isomerase-like_TIM-brl"/>
</dbReference>
<reference evidence="2" key="1">
    <citation type="journal article" date="2014" name="Int. J. Syst. Evol. Microbiol.">
        <title>Complete genome sequence of Corynebacterium casei LMG S-19264T (=DSM 44701T), isolated from a smear-ripened cheese.</title>
        <authorList>
            <consortium name="US DOE Joint Genome Institute (JGI-PGF)"/>
            <person name="Walter F."/>
            <person name="Albersmeier A."/>
            <person name="Kalinowski J."/>
            <person name="Ruckert C."/>
        </authorList>
    </citation>
    <scope>NUCLEOTIDE SEQUENCE</scope>
    <source>
        <strain evidence="2">CGMCC 1.15095</strain>
    </source>
</reference>
<reference evidence="2" key="2">
    <citation type="submission" date="2020-09" db="EMBL/GenBank/DDBJ databases">
        <authorList>
            <person name="Sun Q."/>
            <person name="Zhou Y."/>
        </authorList>
    </citation>
    <scope>NUCLEOTIDE SEQUENCE</scope>
    <source>
        <strain evidence="2">CGMCC 1.15095</strain>
    </source>
</reference>
<evidence type="ECO:0000313" key="3">
    <source>
        <dbReference type="Proteomes" id="UP000608154"/>
    </source>
</evidence>
<keyword evidence="2" id="KW-0413">Isomerase</keyword>
<dbReference type="PANTHER" id="PTHR12110">
    <property type="entry name" value="HYDROXYPYRUVATE ISOMERASE"/>
    <property type="match status" value="1"/>
</dbReference>
<keyword evidence="3" id="KW-1185">Reference proteome</keyword>
<comment type="caution">
    <text evidence="2">The sequence shown here is derived from an EMBL/GenBank/DDBJ whole genome shotgun (WGS) entry which is preliminary data.</text>
</comment>
<dbReference type="Pfam" id="PF01261">
    <property type="entry name" value="AP_endonuc_2"/>
    <property type="match status" value="1"/>
</dbReference>
<protein>
    <submittedName>
        <fullName evidence="2">Isomerase</fullName>
    </submittedName>
</protein>
<evidence type="ECO:0000313" key="2">
    <source>
        <dbReference type="EMBL" id="GGC17159.1"/>
    </source>
</evidence>
<dbReference type="GO" id="GO:0016853">
    <property type="term" value="F:isomerase activity"/>
    <property type="evidence" value="ECO:0007669"/>
    <property type="project" value="UniProtKB-KW"/>
</dbReference>
<name>A0A916TVZ0_9SPHN</name>
<dbReference type="SUPFAM" id="SSF51658">
    <property type="entry name" value="Xylose isomerase-like"/>
    <property type="match status" value="1"/>
</dbReference>
<dbReference type="Proteomes" id="UP000608154">
    <property type="component" value="Unassembled WGS sequence"/>
</dbReference>
<dbReference type="RefSeq" id="WP_188773327.1">
    <property type="nucleotide sequence ID" value="NZ_BMHK01000078.1"/>
</dbReference>
<dbReference type="AlphaFoldDB" id="A0A916TVZ0"/>
<dbReference type="InterPro" id="IPR036237">
    <property type="entry name" value="Xyl_isomerase-like_sf"/>
</dbReference>
<organism evidence="2 3">
    <name type="scientific">Novosphingobium endophyticum</name>
    <dbReference type="NCBI Taxonomy" id="1955250"/>
    <lineage>
        <taxon>Bacteria</taxon>
        <taxon>Pseudomonadati</taxon>
        <taxon>Pseudomonadota</taxon>
        <taxon>Alphaproteobacteria</taxon>
        <taxon>Sphingomonadales</taxon>
        <taxon>Sphingomonadaceae</taxon>
        <taxon>Novosphingobium</taxon>
    </lineage>
</organism>
<evidence type="ECO:0000259" key="1">
    <source>
        <dbReference type="Pfam" id="PF01261"/>
    </source>
</evidence>
<proteinExistence type="predicted"/>
<feature type="domain" description="Xylose isomerase-like TIM barrel" evidence="1">
    <location>
        <begin position="22"/>
        <end position="280"/>
    </location>
</feature>
<gene>
    <name evidence="2" type="ORF">GCM10011494_40050</name>
</gene>
<dbReference type="EMBL" id="BMHK01000078">
    <property type="protein sequence ID" value="GGC17159.1"/>
    <property type="molecule type" value="Genomic_DNA"/>
</dbReference>